<dbReference type="InterPro" id="IPR009057">
    <property type="entry name" value="Homeodomain-like_sf"/>
</dbReference>
<proteinExistence type="predicted"/>
<accession>A0ABT3ZPV4</accession>
<feature type="domain" description="HTH tetR-type" evidence="3">
    <location>
        <begin position="12"/>
        <end position="72"/>
    </location>
</feature>
<dbReference type="SUPFAM" id="SSF48498">
    <property type="entry name" value="Tetracyclin repressor-like, C-terminal domain"/>
    <property type="match status" value="1"/>
</dbReference>
<sequence length="216" mass="24486">MRQPAKNKRDPEGTRRRILDAATTEFHLGGLAGARVDGIARRASTNERMLYYYFGSKEQLFVAVLEKTYDAFVSAQSALRLDDMPPVPALTTFAQFVWDYYRSHPEVVRLINNENLHRARYLRQSRIRQCMAPVLSVLVGILEKGMRAGVFRPDIDPLRCYVSISALGYYAVSNRYTLAETIGRDFSDPEEQTLLVRQHTDMLLAYVRGDGACASA</sequence>
<evidence type="ECO:0000256" key="1">
    <source>
        <dbReference type="ARBA" id="ARBA00023125"/>
    </source>
</evidence>
<dbReference type="Pfam" id="PF00440">
    <property type="entry name" value="TetR_N"/>
    <property type="match status" value="1"/>
</dbReference>
<feature type="DNA-binding region" description="H-T-H motif" evidence="2">
    <location>
        <begin position="35"/>
        <end position="54"/>
    </location>
</feature>
<evidence type="ECO:0000259" key="3">
    <source>
        <dbReference type="PROSITE" id="PS50977"/>
    </source>
</evidence>
<dbReference type="Pfam" id="PF17938">
    <property type="entry name" value="TetR_C_29"/>
    <property type="match status" value="1"/>
</dbReference>
<evidence type="ECO:0000256" key="2">
    <source>
        <dbReference type="PROSITE-ProRule" id="PRU00335"/>
    </source>
</evidence>
<dbReference type="Proteomes" id="UP001082899">
    <property type="component" value="Unassembled WGS sequence"/>
</dbReference>
<dbReference type="PROSITE" id="PS50977">
    <property type="entry name" value="HTH_TETR_2"/>
    <property type="match status" value="1"/>
</dbReference>
<evidence type="ECO:0000313" key="4">
    <source>
        <dbReference type="EMBL" id="MCY0388581.1"/>
    </source>
</evidence>
<dbReference type="RefSeq" id="WP_267848471.1">
    <property type="nucleotide sequence ID" value="NZ_JAPMXC010000005.1"/>
</dbReference>
<comment type="caution">
    <text evidence="4">The sequence shown here is derived from an EMBL/GenBank/DDBJ whole genome shotgun (WGS) entry which is preliminary data.</text>
</comment>
<dbReference type="PANTHER" id="PTHR30328">
    <property type="entry name" value="TRANSCRIPTIONAL REPRESSOR"/>
    <property type="match status" value="1"/>
</dbReference>
<evidence type="ECO:0000313" key="5">
    <source>
        <dbReference type="Proteomes" id="UP001082899"/>
    </source>
</evidence>
<dbReference type="InterPro" id="IPR041474">
    <property type="entry name" value="NicS_C"/>
</dbReference>
<name>A0ABT3ZPV4_9BURK</name>
<dbReference type="PRINTS" id="PR00455">
    <property type="entry name" value="HTHTETR"/>
</dbReference>
<gene>
    <name evidence="4" type="ORF">OVY01_15460</name>
</gene>
<dbReference type="SUPFAM" id="SSF46689">
    <property type="entry name" value="Homeodomain-like"/>
    <property type="match status" value="1"/>
</dbReference>
<protein>
    <submittedName>
        <fullName evidence="4">TetR family transcriptional regulator</fullName>
    </submittedName>
</protein>
<dbReference type="InterPro" id="IPR036271">
    <property type="entry name" value="Tet_transcr_reg_TetR-rel_C_sf"/>
</dbReference>
<reference evidence="4" key="1">
    <citation type="submission" date="2022-11" db="EMBL/GenBank/DDBJ databases">
        <title>Robbsia betulipollinis sp. nov., isolated from pollen of birch (Betula pendula).</title>
        <authorList>
            <person name="Shi H."/>
            <person name="Ambika Manirajan B."/>
            <person name="Ratering S."/>
            <person name="Geissler-Plaum R."/>
            <person name="Schnell S."/>
        </authorList>
    </citation>
    <scope>NUCLEOTIDE SEQUENCE</scope>
    <source>
        <strain evidence="4">Bb-Pol-6</strain>
    </source>
</reference>
<dbReference type="InterPro" id="IPR050109">
    <property type="entry name" value="HTH-type_TetR-like_transc_reg"/>
</dbReference>
<keyword evidence="5" id="KW-1185">Reference proteome</keyword>
<organism evidence="4 5">
    <name type="scientific">Robbsia betulipollinis</name>
    <dbReference type="NCBI Taxonomy" id="2981849"/>
    <lineage>
        <taxon>Bacteria</taxon>
        <taxon>Pseudomonadati</taxon>
        <taxon>Pseudomonadota</taxon>
        <taxon>Betaproteobacteria</taxon>
        <taxon>Burkholderiales</taxon>
        <taxon>Burkholderiaceae</taxon>
        <taxon>Robbsia</taxon>
    </lineage>
</organism>
<dbReference type="EMBL" id="JAPMXC010000005">
    <property type="protein sequence ID" value="MCY0388581.1"/>
    <property type="molecule type" value="Genomic_DNA"/>
</dbReference>
<dbReference type="PANTHER" id="PTHR30328:SF54">
    <property type="entry name" value="HTH-TYPE TRANSCRIPTIONAL REPRESSOR SCO4008"/>
    <property type="match status" value="1"/>
</dbReference>
<keyword evidence="1 2" id="KW-0238">DNA-binding</keyword>
<dbReference type="Gene3D" id="1.10.357.10">
    <property type="entry name" value="Tetracycline Repressor, domain 2"/>
    <property type="match status" value="1"/>
</dbReference>
<dbReference type="InterPro" id="IPR001647">
    <property type="entry name" value="HTH_TetR"/>
</dbReference>